<dbReference type="GO" id="GO:0051537">
    <property type="term" value="F:2 iron, 2 sulfur cluster binding"/>
    <property type="evidence" value="ECO:0007669"/>
    <property type="project" value="UniProtKB-KW"/>
</dbReference>
<evidence type="ECO:0000256" key="2">
    <source>
        <dbReference type="ARBA" id="ARBA00022723"/>
    </source>
</evidence>
<dbReference type="InterPro" id="IPR005805">
    <property type="entry name" value="Rieske_Fe-S_prot_C"/>
</dbReference>
<evidence type="ECO:0000256" key="5">
    <source>
        <dbReference type="ARBA" id="ARBA00023157"/>
    </source>
</evidence>
<protein>
    <submittedName>
        <fullName evidence="7">FAD-dependent oxidoreductase</fullName>
    </submittedName>
</protein>
<dbReference type="OrthoDB" id="9767869at2"/>
<dbReference type="PANTHER" id="PTHR13847">
    <property type="entry name" value="SARCOSINE DEHYDROGENASE-RELATED"/>
    <property type="match status" value="1"/>
</dbReference>
<evidence type="ECO:0000256" key="3">
    <source>
        <dbReference type="ARBA" id="ARBA00023004"/>
    </source>
</evidence>
<dbReference type="EMBL" id="QWDE01000001">
    <property type="protein sequence ID" value="RFZ84953.1"/>
    <property type="molecule type" value="Genomic_DNA"/>
</dbReference>
<dbReference type="PANTHER" id="PTHR13847:SF274">
    <property type="entry name" value="RIESKE 2FE-2S IRON-SULFUR PROTEIN YHFW-RELATED"/>
    <property type="match status" value="1"/>
</dbReference>
<dbReference type="PROSITE" id="PS51296">
    <property type="entry name" value="RIESKE"/>
    <property type="match status" value="1"/>
</dbReference>
<proteinExistence type="predicted"/>
<evidence type="ECO:0000256" key="1">
    <source>
        <dbReference type="ARBA" id="ARBA00022714"/>
    </source>
</evidence>
<dbReference type="Pfam" id="PF00355">
    <property type="entry name" value="Rieske"/>
    <property type="match status" value="1"/>
</dbReference>
<evidence type="ECO:0000256" key="4">
    <source>
        <dbReference type="ARBA" id="ARBA00023014"/>
    </source>
</evidence>
<dbReference type="SUPFAM" id="SSF51905">
    <property type="entry name" value="FAD/NAD(P)-binding domain"/>
    <property type="match status" value="1"/>
</dbReference>
<dbReference type="RefSeq" id="WP_117381855.1">
    <property type="nucleotide sequence ID" value="NZ_QWDE01000001.1"/>
</dbReference>
<dbReference type="Proteomes" id="UP000260823">
    <property type="component" value="Unassembled WGS sequence"/>
</dbReference>
<dbReference type="Gene3D" id="3.50.50.60">
    <property type="entry name" value="FAD/NAD(P)-binding domain"/>
    <property type="match status" value="1"/>
</dbReference>
<dbReference type="SUPFAM" id="SSF50022">
    <property type="entry name" value="ISP domain"/>
    <property type="match status" value="1"/>
</dbReference>
<keyword evidence="1" id="KW-0001">2Fe-2S</keyword>
<keyword evidence="3" id="KW-0408">Iron</keyword>
<dbReference type="GO" id="GO:0046872">
    <property type="term" value="F:metal ion binding"/>
    <property type="evidence" value="ECO:0007669"/>
    <property type="project" value="UniProtKB-KW"/>
</dbReference>
<name>A0A3E2NVA8_9SPHI</name>
<dbReference type="AlphaFoldDB" id="A0A3E2NVA8"/>
<feature type="domain" description="Rieske" evidence="6">
    <location>
        <begin position="439"/>
        <end position="518"/>
    </location>
</feature>
<dbReference type="InterPro" id="IPR036922">
    <property type="entry name" value="Rieske_2Fe-2S_sf"/>
</dbReference>
<dbReference type="Pfam" id="PF01266">
    <property type="entry name" value="DAO"/>
    <property type="match status" value="1"/>
</dbReference>
<dbReference type="PRINTS" id="PR00162">
    <property type="entry name" value="RIESKE"/>
</dbReference>
<keyword evidence="5" id="KW-1015">Disulfide bond</keyword>
<evidence type="ECO:0000313" key="8">
    <source>
        <dbReference type="Proteomes" id="UP000260823"/>
    </source>
</evidence>
<accession>A0A3E2NVA8</accession>
<dbReference type="InterPro" id="IPR017941">
    <property type="entry name" value="Rieske_2Fe-2S"/>
</dbReference>
<dbReference type="InterPro" id="IPR036188">
    <property type="entry name" value="FAD/NAD-bd_sf"/>
</dbReference>
<evidence type="ECO:0000313" key="7">
    <source>
        <dbReference type="EMBL" id="RFZ84953.1"/>
    </source>
</evidence>
<dbReference type="GO" id="GO:0005737">
    <property type="term" value="C:cytoplasm"/>
    <property type="evidence" value="ECO:0007669"/>
    <property type="project" value="TreeGrafter"/>
</dbReference>
<keyword evidence="4" id="KW-0411">Iron-sulfur</keyword>
<reference evidence="7 8" key="1">
    <citation type="submission" date="2018-08" db="EMBL/GenBank/DDBJ databases">
        <title>Mucilaginibacter terrae sp. nov., isolated from manganese diggings.</title>
        <authorList>
            <person name="Huang Y."/>
            <person name="Zhou Z."/>
        </authorList>
    </citation>
    <scope>NUCLEOTIDE SEQUENCE [LARGE SCALE GENOMIC DNA]</scope>
    <source>
        <strain evidence="7 8">ZH6</strain>
    </source>
</reference>
<comment type="caution">
    <text evidence="7">The sequence shown here is derived from an EMBL/GenBank/DDBJ whole genome shotgun (WGS) entry which is preliminary data.</text>
</comment>
<dbReference type="GO" id="GO:0016020">
    <property type="term" value="C:membrane"/>
    <property type="evidence" value="ECO:0007669"/>
    <property type="project" value="InterPro"/>
</dbReference>
<dbReference type="Gene3D" id="2.102.10.10">
    <property type="entry name" value="Rieske [2Fe-2S] iron-sulphur domain"/>
    <property type="match status" value="1"/>
</dbReference>
<sequence length="518" mass="57649">MENSTATERKQILRDSKTRSIWQKGPFSLENKSGAFNRDVIYDALIVGGGITGITTALLLQKQGKQCIIAEAYTLGFGTTGGTSAHLNTFFDTTYPEVEQDFGEDSAKLLAECGKESFGLIEQLVKEYNIDCDLAYKDGYVYAETDEEVKVLDEILEATKRAGIAAEEANINGVSVPFKKSIVLKNQGQFHPIKYIFALAEQFVAAGGIILENTFIRETSYQDNTHIAKADDVSIKSRDLVYATHLPPGLNLMDFYCAPYRSYVMGFRLTDESAYPDALSYDSKEPYHYFRTHVVDGKKYLLVGGEDHKTGHDSPEESFQRLEDYVRLYYNVSEVSFKWSAQYYTSSDGLPFIGHLPGGYNNLYVATGYNGNGMMFGTISGKILNDIILGKENKYTSLYNPARVKPVAGFTEFVKENADVAYRFIADRLSADTIDSFKELKADTGTIVKYEGEKLAVYKDAEGKVTCLNPVCTHAKCIVAFNDAEKSWDCPCHGGRFDLDGKVLTGPPRADLEKINIH</sequence>
<keyword evidence="8" id="KW-1185">Reference proteome</keyword>
<keyword evidence="2" id="KW-0479">Metal-binding</keyword>
<dbReference type="Gene3D" id="3.30.9.10">
    <property type="entry name" value="D-Amino Acid Oxidase, subunit A, domain 2"/>
    <property type="match status" value="1"/>
</dbReference>
<evidence type="ECO:0000259" key="6">
    <source>
        <dbReference type="PROSITE" id="PS51296"/>
    </source>
</evidence>
<dbReference type="InterPro" id="IPR006076">
    <property type="entry name" value="FAD-dep_OxRdtase"/>
</dbReference>
<organism evidence="7 8">
    <name type="scientific">Mucilaginibacter terrenus</name>
    <dbReference type="NCBI Taxonomy" id="2482727"/>
    <lineage>
        <taxon>Bacteria</taxon>
        <taxon>Pseudomonadati</taxon>
        <taxon>Bacteroidota</taxon>
        <taxon>Sphingobacteriia</taxon>
        <taxon>Sphingobacteriales</taxon>
        <taxon>Sphingobacteriaceae</taxon>
        <taxon>Mucilaginibacter</taxon>
    </lineage>
</organism>
<gene>
    <name evidence="7" type="ORF">DYU05_04930</name>
</gene>